<dbReference type="Proteomes" id="UP000283895">
    <property type="component" value="Unassembled WGS sequence"/>
</dbReference>
<keyword evidence="7" id="KW-1185">Reference proteome</keyword>
<dbReference type="PANTHER" id="PTHR42973">
    <property type="entry name" value="BINDING OXIDOREDUCTASE, PUTATIVE (AFU_ORTHOLOGUE AFUA_1G17690)-RELATED"/>
    <property type="match status" value="1"/>
</dbReference>
<comment type="caution">
    <text evidence="6">The sequence shown here is derived from an EMBL/GenBank/DDBJ whole genome shotgun (WGS) entry which is preliminary data.</text>
</comment>
<dbReference type="SUPFAM" id="SSF56176">
    <property type="entry name" value="FAD-binding/transporter-associated domain-like"/>
    <property type="match status" value="1"/>
</dbReference>
<evidence type="ECO:0000259" key="5">
    <source>
        <dbReference type="PROSITE" id="PS51387"/>
    </source>
</evidence>
<keyword evidence="4" id="KW-0560">Oxidoreductase</keyword>
<dbReference type="GO" id="GO:0016491">
    <property type="term" value="F:oxidoreductase activity"/>
    <property type="evidence" value="ECO:0007669"/>
    <property type="project" value="UniProtKB-KW"/>
</dbReference>
<dbReference type="GO" id="GO:0071949">
    <property type="term" value="F:FAD binding"/>
    <property type="evidence" value="ECO:0007669"/>
    <property type="project" value="InterPro"/>
</dbReference>
<evidence type="ECO:0000256" key="4">
    <source>
        <dbReference type="ARBA" id="ARBA00023002"/>
    </source>
</evidence>
<name>A0A423WQU4_9PEZI</name>
<dbReference type="OrthoDB" id="2151789at2759"/>
<evidence type="ECO:0000313" key="6">
    <source>
        <dbReference type="EMBL" id="ROW05826.1"/>
    </source>
</evidence>
<evidence type="ECO:0000256" key="3">
    <source>
        <dbReference type="ARBA" id="ARBA00022827"/>
    </source>
</evidence>
<evidence type="ECO:0000256" key="2">
    <source>
        <dbReference type="ARBA" id="ARBA00022630"/>
    </source>
</evidence>
<dbReference type="InterPro" id="IPR050416">
    <property type="entry name" value="FAD-linked_Oxidoreductase"/>
</dbReference>
<dbReference type="Gene3D" id="3.40.462.20">
    <property type="match status" value="1"/>
</dbReference>
<feature type="domain" description="FAD-binding PCMH-type" evidence="5">
    <location>
        <begin position="40"/>
        <end position="224"/>
    </location>
</feature>
<dbReference type="EMBL" id="LKEA01000012">
    <property type="protein sequence ID" value="ROW05826.1"/>
    <property type="molecule type" value="Genomic_DNA"/>
</dbReference>
<dbReference type="PANTHER" id="PTHR42973:SF22">
    <property type="entry name" value="FAD-BINDING PCMH-TYPE DOMAIN-CONTAINING PROTEIN-RELATED"/>
    <property type="match status" value="1"/>
</dbReference>
<dbReference type="InterPro" id="IPR016169">
    <property type="entry name" value="FAD-bd_PCMH_sub2"/>
</dbReference>
<dbReference type="Pfam" id="PF01565">
    <property type="entry name" value="FAD_binding_4"/>
    <property type="match status" value="1"/>
</dbReference>
<dbReference type="InterPro" id="IPR036318">
    <property type="entry name" value="FAD-bd_PCMH-like_sf"/>
</dbReference>
<dbReference type="InterPro" id="IPR006094">
    <property type="entry name" value="Oxid_FAD_bind_N"/>
</dbReference>
<dbReference type="PROSITE" id="PS51387">
    <property type="entry name" value="FAD_PCMH"/>
    <property type="match status" value="1"/>
</dbReference>
<proteinExistence type="inferred from homology"/>
<protein>
    <recommendedName>
        <fullName evidence="5">FAD-binding PCMH-type domain-containing protein</fullName>
    </recommendedName>
</protein>
<accession>A0A423WQU4</accession>
<dbReference type="AlphaFoldDB" id="A0A423WQU4"/>
<keyword evidence="2" id="KW-0285">Flavoprotein</keyword>
<organism evidence="6 7">
    <name type="scientific">Cytospora schulzeri</name>
    <dbReference type="NCBI Taxonomy" id="448051"/>
    <lineage>
        <taxon>Eukaryota</taxon>
        <taxon>Fungi</taxon>
        <taxon>Dikarya</taxon>
        <taxon>Ascomycota</taxon>
        <taxon>Pezizomycotina</taxon>
        <taxon>Sordariomycetes</taxon>
        <taxon>Sordariomycetidae</taxon>
        <taxon>Diaporthales</taxon>
        <taxon>Cytosporaceae</taxon>
        <taxon>Cytospora</taxon>
    </lineage>
</organism>
<gene>
    <name evidence="6" type="ORF">VMCG_05175</name>
</gene>
<sequence length="458" mass="49507">MSSVLKGIEAIKKISSDLIVLPESDEYDAFIGSYFTELERELKPACFLTPSSASQVGSILKALKPFSGGLKLAICGSGQQATPGVANVSNGLTIHLRNLRGIELNKEKNVVSVAAGEQMGKVYETVTAAGLGGLSYFSYARGFVCDNVVNYEVVLASGEVVNANAETNKDLWVALKGGGNNFGIVTRFDLGIFEQGQLWGGKTFYFQPSFYGQIQSLVEYLHYPNADANVHICLSLGYAPALGDVLCMNDIFCTRPEKPKALEPFADVQPQLDQMKTLRVDSLKGFTNEAFAGAPSNRVVKMSTTVKADTSILEYAVETFRASLAKLKGVGNLLFSITFEPLPVALLEQSVARGGNSLGLKPSDGPLVVVLFYTSWDSPSDDEDVYQANKNALRDIDNEAQRKGVSASYRYLNYAFTHQDPIGSYGPESKAHLQAVSAKYDPDGLFQTACAGPFKLSR</sequence>
<dbReference type="Gene3D" id="3.30.465.10">
    <property type="match status" value="2"/>
</dbReference>
<comment type="similarity">
    <text evidence="1">Belongs to the oxygen-dependent FAD-linked oxidoreductase family.</text>
</comment>
<dbReference type="STRING" id="356882.A0A423WQU4"/>
<evidence type="ECO:0000313" key="7">
    <source>
        <dbReference type="Proteomes" id="UP000283895"/>
    </source>
</evidence>
<evidence type="ECO:0000256" key="1">
    <source>
        <dbReference type="ARBA" id="ARBA00005466"/>
    </source>
</evidence>
<keyword evidence="3" id="KW-0274">FAD</keyword>
<reference evidence="6 7" key="1">
    <citation type="submission" date="2015-09" db="EMBL/GenBank/DDBJ databases">
        <title>Host preference determinants of Valsa canker pathogens revealed by comparative genomics.</title>
        <authorList>
            <person name="Yin Z."/>
            <person name="Huang L."/>
        </authorList>
    </citation>
    <scope>NUCLEOTIDE SEQUENCE [LARGE SCALE GENOMIC DNA]</scope>
    <source>
        <strain evidence="6 7">03-1</strain>
    </source>
</reference>
<dbReference type="InterPro" id="IPR016166">
    <property type="entry name" value="FAD-bd_PCMH"/>
</dbReference>